<dbReference type="Gene3D" id="1.10.10.10">
    <property type="entry name" value="Winged helix-like DNA-binding domain superfamily/Winged helix DNA-binding domain"/>
    <property type="match status" value="1"/>
</dbReference>
<dbReference type="PRINTS" id="PR00039">
    <property type="entry name" value="HTHLYSR"/>
</dbReference>
<evidence type="ECO:0000259" key="5">
    <source>
        <dbReference type="PROSITE" id="PS50931"/>
    </source>
</evidence>
<dbReference type="SUPFAM" id="SSF53850">
    <property type="entry name" value="Periplasmic binding protein-like II"/>
    <property type="match status" value="1"/>
</dbReference>
<dbReference type="Gene3D" id="3.40.190.10">
    <property type="entry name" value="Periplasmic binding protein-like II"/>
    <property type="match status" value="2"/>
</dbReference>
<accession>A0A4R0GX59</accession>
<dbReference type="InterPro" id="IPR000847">
    <property type="entry name" value="LysR_HTH_N"/>
</dbReference>
<dbReference type="EMBL" id="SJOP01000023">
    <property type="protein sequence ID" value="TCC00099.1"/>
    <property type="molecule type" value="Genomic_DNA"/>
</dbReference>
<dbReference type="RefSeq" id="WP_131412765.1">
    <property type="nucleotide sequence ID" value="NZ_CATKPI010000044.1"/>
</dbReference>
<keyword evidence="2" id="KW-0805">Transcription regulation</keyword>
<name>A0A4R0GX59_9ENTR</name>
<dbReference type="InterPro" id="IPR036390">
    <property type="entry name" value="WH_DNA-bd_sf"/>
</dbReference>
<keyword evidence="4" id="KW-0804">Transcription</keyword>
<dbReference type="InterPro" id="IPR005119">
    <property type="entry name" value="LysR_subst-bd"/>
</dbReference>
<comment type="similarity">
    <text evidence="1">Belongs to the LysR transcriptional regulatory family.</text>
</comment>
<dbReference type="InterPro" id="IPR050389">
    <property type="entry name" value="LysR-type_TF"/>
</dbReference>
<evidence type="ECO:0000313" key="7">
    <source>
        <dbReference type="Proteomes" id="UP000291793"/>
    </source>
</evidence>
<dbReference type="PANTHER" id="PTHR30118">
    <property type="entry name" value="HTH-TYPE TRANSCRIPTIONAL REGULATOR LEUO-RELATED"/>
    <property type="match status" value="1"/>
</dbReference>
<evidence type="ECO:0000256" key="1">
    <source>
        <dbReference type="ARBA" id="ARBA00009437"/>
    </source>
</evidence>
<organism evidence="6 7">
    <name type="scientific">Kosakonia quasisacchari</name>
    <dbReference type="NCBI Taxonomy" id="2529380"/>
    <lineage>
        <taxon>Bacteria</taxon>
        <taxon>Pseudomonadati</taxon>
        <taxon>Pseudomonadota</taxon>
        <taxon>Gammaproteobacteria</taxon>
        <taxon>Enterobacterales</taxon>
        <taxon>Enterobacteriaceae</taxon>
        <taxon>Kosakonia</taxon>
    </lineage>
</organism>
<dbReference type="Pfam" id="PF00126">
    <property type="entry name" value="HTH_1"/>
    <property type="match status" value="1"/>
</dbReference>
<reference evidence="6 7" key="1">
    <citation type="submission" date="2019-02" db="EMBL/GenBank/DDBJ databases">
        <title>The draft genome of Kosakonia quasisacchari strain WCHKQ120001.</title>
        <authorList>
            <person name="Wang C."/>
            <person name="Feng Y."/>
            <person name="Zong Z."/>
        </authorList>
    </citation>
    <scope>NUCLEOTIDE SEQUENCE [LARGE SCALE GENOMIC DNA]</scope>
    <source>
        <strain evidence="6 7">WCHKQ120001</strain>
    </source>
</reference>
<evidence type="ECO:0000256" key="2">
    <source>
        <dbReference type="ARBA" id="ARBA00023015"/>
    </source>
</evidence>
<feature type="domain" description="HTH lysR-type" evidence="5">
    <location>
        <begin position="7"/>
        <end position="64"/>
    </location>
</feature>
<evidence type="ECO:0000256" key="4">
    <source>
        <dbReference type="ARBA" id="ARBA00023163"/>
    </source>
</evidence>
<dbReference type="GO" id="GO:0003700">
    <property type="term" value="F:DNA-binding transcription factor activity"/>
    <property type="evidence" value="ECO:0007669"/>
    <property type="project" value="InterPro"/>
</dbReference>
<gene>
    <name evidence="6" type="ORF">E0L21_20575</name>
</gene>
<dbReference type="PANTHER" id="PTHR30118:SF15">
    <property type="entry name" value="TRANSCRIPTIONAL REGULATORY PROTEIN"/>
    <property type="match status" value="1"/>
</dbReference>
<protein>
    <submittedName>
        <fullName evidence="6">LysR family transcriptional regulator</fullName>
    </submittedName>
</protein>
<comment type="caution">
    <text evidence="6">The sequence shown here is derived from an EMBL/GenBank/DDBJ whole genome shotgun (WGS) entry which is preliminary data.</text>
</comment>
<dbReference type="Proteomes" id="UP000291793">
    <property type="component" value="Unassembled WGS sequence"/>
</dbReference>
<dbReference type="InterPro" id="IPR036388">
    <property type="entry name" value="WH-like_DNA-bd_sf"/>
</dbReference>
<dbReference type="OrthoDB" id="8557381at2"/>
<dbReference type="Pfam" id="PF03466">
    <property type="entry name" value="LysR_substrate"/>
    <property type="match status" value="1"/>
</dbReference>
<evidence type="ECO:0000313" key="6">
    <source>
        <dbReference type="EMBL" id="TCC00099.1"/>
    </source>
</evidence>
<dbReference type="SUPFAM" id="SSF46785">
    <property type="entry name" value="Winged helix' DNA-binding domain"/>
    <property type="match status" value="1"/>
</dbReference>
<proteinExistence type="inferred from homology"/>
<sequence>MINLNRLDLNLLLTLDVLLREHNVTRAAQRLNLSQPSVSVQLARLREIFDDPLLLPGPRGMQPTMRADELREPLRQALEALERAVSPVNAFDPARASVTWRIAATDYTESAVLLPLLHTLRRDSPASRLAVFELNPGQIKRQAEQGDIDLFFHLRDGAPASLHQRLLFTERYVLAGRLDHPALKRRPSLKQFCQLEHVIVSPEGGGFQAATDEALAARGLKRNVVLSVPHFLFMLDVLARTDLVAVLPERLVATTGALQIVDPPLDLPGFDMLMLWHERLHRDPGHKWLRQQVLAALGNADSIHPR</sequence>
<evidence type="ECO:0000256" key="3">
    <source>
        <dbReference type="ARBA" id="ARBA00023125"/>
    </source>
</evidence>
<dbReference type="GO" id="GO:0003677">
    <property type="term" value="F:DNA binding"/>
    <property type="evidence" value="ECO:0007669"/>
    <property type="project" value="UniProtKB-KW"/>
</dbReference>
<dbReference type="PROSITE" id="PS50931">
    <property type="entry name" value="HTH_LYSR"/>
    <property type="match status" value="1"/>
</dbReference>
<keyword evidence="7" id="KW-1185">Reference proteome</keyword>
<keyword evidence="3" id="KW-0238">DNA-binding</keyword>
<dbReference type="AlphaFoldDB" id="A0A4R0GX59"/>